<evidence type="ECO:0008006" key="4">
    <source>
        <dbReference type="Google" id="ProtNLM"/>
    </source>
</evidence>
<comment type="caution">
    <text evidence="2">The sequence shown here is derived from an EMBL/GenBank/DDBJ whole genome shotgun (WGS) entry which is preliminary data.</text>
</comment>
<keyword evidence="3" id="KW-1185">Reference proteome</keyword>
<dbReference type="AlphaFoldDB" id="R9BV20"/>
<keyword evidence="1" id="KW-0472">Membrane</keyword>
<evidence type="ECO:0000313" key="2">
    <source>
        <dbReference type="EMBL" id="EOR20852.1"/>
    </source>
</evidence>
<evidence type="ECO:0000256" key="1">
    <source>
        <dbReference type="SAM" id="Phobius"/>
    </source>
</evidence>
<dbReference type="PATRIC" id="fig|1202534.3.peg.3020"/>
<sequence length="110" mass="12406">MKIRDITVSAILIALTIIILYLNLLLPISTLSILTLASLLVPIALIKSSIKSAFSVYIISSIIGFFILPINIISLYASFFGIYGIIKYYIEKINKFYLEIILKLIFLTLF</sequence>
<protein>
    <recommendedName>
        <fullName evidence="4">DUF2232 domain-containing protein</fullName>
    </recommendedName>
</protein>
<feature type="transmembrane region" description="Helical" evidence="1">
    <location>
        <begin position="31"/>
        <end position="50"/>
    </location>
</feature>
<dbReference type="RefSeq" id="WP_016208315.1">
    <property type="nucleotide sequence ID" value="NZ_ASRV01000178.1"/>
</dbReference>
<gene>
    <name evidence="2" type="ORF">A500_15255</name>
</gene>
<name>R9BV20_9CLOT</name>
<feature type="transmembrane region" description="Helical" evidence="1">
    <location>
        <begin position="56"/>
        <end position="86"/>
    </location>
</feature>
<reference evidence="2 3" key="1">
    <citation type="submission" date="2013-03" db="EMBL/GenBank/DDBJ databases">
        <title>Whole genome shotgun sequencing of Clostridium sartagoforme AAU1.</title>
        <authorList>
            <person name="Joshi C.G."/>
            <person name="Duggirala S.M."/>
            <person name="Nathani N.M."/>
            <person name="Bhatt V.D."/>
            <person name="Patel A.K."/>
            <person name="Pandya P.R."/>
            <person name="KaPatel J.A."/>
        </authorList>
    </citation>
    <scope>NUCLEOTIDE SEQUENCE [LARGE SCALE GENOMIC DNA]</scope>
    <source>
        <strain evidence="2 3">AAU1</strain>
    </source>
</reference>
<dbReference type="EMBL" id="ASRV01000178">
    <property type="protein sequence ID" value="EOR20852.1"/>
    <property type="molecule type" value="Genomic_DNA"/>
</dbReference>
<keyword evidence="1" id="KW-1133">Transmembrane helix</keyword>
<keyword evidence="1" id="KW-0812">Transmembrane</keyword>
<organism evidence="2 3">
    <name type="scientific">Clostridium sartagoforme AAU1</name>
    <dbReference type="NCBI Taxonomy" id="1202534"/>
    <lineage>
        <taxon>Bacteria</taxon>
        <taxon>Bacillati</taxon>
        <taxon>Bacillota</taxon>
        <taxon>Clostridia</taxon>
        <taxon>Eubacteriales</taxon>
        <taxon>Clostridiaceae</taxon>
        <taxon>Clostridium</taxon>
    </lineage>
</organism>
<accession>R9BV20</accession>
<evidence type="ECO:0000313" key="3">
    <source>
        <dbReference type="Proteomes" id="UP000013988"/>
    </source>
</evidence>
<dbReference type="Proteomes" id="UP000013988">
    <property type="component" value="Unassembled WGS sequence"/>
</dbReference>
<proteinExistence type="predicted"/>